<evidence type="ECO:0000313" key="4">
    <source>
        <dbReference type="Proteomes" id="UP001209730"/>
    </source>
</evidence>
<proteinExistence type="predicted"/>
<dbReference type="Pfam" id="PF20349">
    <property type="entry name" value="DUF6644"/>
    <property type="match status" value="1"/>
</dbReference>
<dbReference type="RefSeq" id="WP_265964046.1">
    <property type="nucleotide sequence ID" value="NZ_JAPHQB010000009.1"/>
</dbReference>
<dbReference type="AlphaFoldDB" id="A0AB35HZF1"/>
<organism evidence="3 4">
    <name type="scientific">Microbulbifer thermotolerans</name>
    <dbReference type="NCBI Taxonomy" id="252514"/>
    <lineage>
        <taxon>Bacteria</taxon>
        <taxon>Pseudomonadati</taxon>
        <taxon>Pseudomonadota</taxon>
        <taxon>Gammaproteobacteria</taxon>
        <taxon>Cellvibrionales</taxon>
        <taxon>Microbulbiferaceae</taxon>
        <taxon>Microbulbifer</taxon>
    </lineage>
</organism>
<reference evidence="3" key="1">
    <citation type="submission" date="2022-11" db="EMBL/GenBank/DDBJ databases">
        <title>Chitin-degrading and fungicidal potential of chitinolytic bacterial strains from marine environment of the Pacific Ocean regions.</title>
        <authorList>
            <person name="Pentekhina I."/>
            <person name="Nedashkovskaya O."/>
            <person name="Seitkalieva A."/>
            <person name="Podvolotskaya A."/>
            <person name="Tekutyeva L."/>
            <person name="Balabanova L."/>
        </authorList>
    </citation>
    <scope>NUCLEOTIDE SEQUENCE</scope>
    <source>
        <strain evidence="3">KMM 6838</strain>
    </source>
</reference>
<evidence type="ECO:0000313" key="3">
    <source>
        <dbReference type="EMBL" id="MCX2801530.1"/>
    </source>
</evidence>
<dbReference type="EMBL" id="JAPHQB010000009">
    <property type="protein sequence ID" value="MCX2801530.1"/>
    <property type="molecule type" value="Genomic_DNA"/>
</dbReference>
<feature type="transmembrane region" description="Helical" evidence="1">
    <location>
        <begin position="30"/>
        <end position="52"/>
    </location>
</feature>
<evidence type="ECO:0000256" key="1">
    <source>
        <dbReference type="SAM" id="Phobius"/>
    </source>
</evidence>
<feature type="transmembrane region" description="Helical" evidence="1">
    <location>
        <begin position="136"/>
        <end position="157"/>
    </location>
</feature>
<keyword evidence="1" id="KW-1133">Transmembrane helix</keyword>
<feature type="transmembrane region" description="Helical" evidence="1">
    <location>
        <begin position="64"/>
        <end position="84"/>
    </location>
</feature>
<sequence>MQDVINWMISSSTYDYINAHSWVWPTLESLHFIGLCLLFGSLIVVDLKIIGFAPETPFKAADNFIFVTLIGLTINIATGIFFLFGDPSRYFINPSFKIKISLIFFAIINALYLSLRLRSIERGNNQSNVIYFPIDVKIVAGLSLLLWTGVMIFGRLIPYME</sequence>
<keyword evidence="1" id="KW-0812">Transmembrane</keyword>
<keyword evidence="1" id="KW-0472">Membrane</keyword>
<protein>
    <recommendedName>
        <fullName evidence="2">DUF6644 domain-containing protein</fullName>
    </recommendedName>
</protein>
<dbReference type="Proteomes" id="UP001209730">
    <property type="component" value="Unassembled WGS sequence"/>
</dbReference>
<accession>A0AB35HZF1</accession>
<evidence type="ECO:0000259" key="2">
    <source>
        <dbReference type="Pfam" id="PF20349"/>
    </source>
</evidence>
<gene>
    <name evidence="3" type="ORF">OQJ68_07010</name>
</gene>
<dbReference type="InterPro" id="IPR046586">
    <property type="entry name" value="DUF6644"/>
</dbReference>
<comment type="caution">
    <text evidence="3">The sequence shown here is derived from an EMBL/GenBank/DDBJ whole genome shotgun (WGS) entry which is preliminary data.</text>
</comment>
<name>A0AB35HZF1_MICTH</name>
<feature type="transmembrane region" description="Helical" evidence="1">
    <location>
        <begin position="96"/>
        <end position="115"/>
    </location>
</feature>
<feature type="domain" description="DUF6644" evidence="2">
    <location>
        <begin position="23"/>
        <end position="158"/>
    </location>
</feature>